<dbReference type="InterPro" id="IPR011421">
    <property type="entry name" value="BCNT-C"/>
</dbReference>
<evidence type="ECO:0000256" key="4">
    <source>
        <dbReference type="SAM" id="Coils"/>
    </source>
</evidence>
<dbReference type="Pfam" id="PF07572">
    <property type="entry name" value="BCNT"/>
    <property type="match status" value="1"/>
</dbReference>
<feature type="compositionally biased region" description="Basic and acidic residues" evidence="5">
    <location>
        <begin position="115"/>
        <end position="148"/>
    </location>
</feature>
<feature type="compositionally biased region" description="Basic and acidic residues" evidence="5">
    <location>
        <begin position="39"/>
        <end position="49"/>
    </location>
</feature>
<accession>A0A060T124</accession>
<feature type="coiled-coil region" evidence="4">
    <location>
        <begin position="191"/>
        <end position="218"/>
    </location>
</feature>
<dbReference type="InterPro" id="IPR027124">
    <property type="entry name" value="Swc5/CFDP1/2"/>
</dbReference>
<evidence type="ECO:0000256" key="3">
    <source>
        <dbReference type="ARBA" id="ARBA00025222"/>
    </source>
</evidence>
<evidence type="ECO:0000259" key="6">
    <source>
        <dbReference type="PROSITE" id="PS51279"/>
    </source>
</evidence>
<reference evidence="7" key="1">
    <citation type="submission" date="2014-02" db="EMBL/GenBank/DDBJ databases">
        <authorList>
            <person name="Genoscope - CEA"/>
        </authorList>
    </citation>
    <scope>NUCLEOTIDE SEQUENCE</scope>
    <source>
        <strain evidence="7">LS3</strain>
    </source>
</reference>
<dbReference type="PANTHER" id="PTHR48407:SF1">
    <property type="entry name" value="CRANIOFACIAL DEVELOPMENT PROTEIN 1"/>
    <property type="match status" value="1"/>
</dbReference>
<feature type="region of interest" description="Disordered" evidence="5">
    <location>
        <begin position="1"/>
        <end position="156"/>
    </location>
</feature>
<feature type="domain" description="BCNT-C" evidence="6">
    <location>
        <begin position="195"/>
        <end position="270"/>
    </location>
</feature>
<sequence>MEEKKHPEEEEYRESEDEDFKEDEVQSASDSEEEEEEDKESKEVEKKYNDIQGGGLIKTRSQREAEKKEKKFKAVQQSSIDVDALWEDMKKGSDPRKSEPGTDTAKSESPQGPEKSTEKSTEKKGTETTEDSVQHSKDGTNEDAKNGKEEEEYITINRRYMFAGKMTTETKRVPRSSAEAQAYLKEQAQLRKPVRRKRSGLEAQLENLKAQKMNTLEKSRLDWLGFVDKEGIKDELVHHNKGGYLHKQDFLSRVDANLENARREAAKKSK</sequence>
<dbReference type="PANTHER" id="PTHR48407">
    <property type="entry name" value="CRANIOFACIAL DEVELOPMENT PROTEIN 1"/>
    <property type="match status" value="1"/>
</dbReference>
<reference evidence="7" key="2">
    <citation type="submission" date="2014-06" db="EMBL/GenBank/DDBJ databases">
        <title>The complete genome of Blastobotrys (Arxula) adeninivorans LS3 - a yeast of biotechnological interest.</title>
        <authorList>
            <person name="Kunze G."/>
            <person name="Gaillardin C."/>
            <person name="Czernicka M."/>
            <person name="Durrens P."/>
            <person name="Martin T."/>
            <person name="Boer E."/>
            <person name="Gabaldon T."/>
            <person name="Cruz J."/>
            <person name="Talla E."/>
            <person name="Marck C."/>
            <person name="Goffeau A."/>
            <person name="Barbe V."/>
            <person name="Baret P."/>
            <person name="Baronian K."/>
            <person name="Beier S."/>
            <person name="Bleykasten C."/>
            <person name="Bode R."/>
            <person name="Casaregola S."/>
            <person name="Despons L."/>
            <person name="Fairhead C."/>
            <person name="Giersberg M."/>
            <person name="Gierski P."/>
            <person name="Hahnel U."/>
            <person name="Hartmann A."/>
            <person name="Jankowska D."/>
            <person name="Jubin C."/>
            <person name="Jung P."/>
            <person name="Lafontaine I."/>
            <person name="Leh-Louis V."/>
            <person name="Lemaire M."/>
            <person name="Marcet-Houben M."/>
            <person name="Mascher M."/>
            <person name="Morel G."/>
            <person name="Richard G.-F."/>
            <person name="Riechen J."/>
            <person name="Sacerdot C."/>
            <person name="Sarkar A."/>
            <person name="Savel G."/>
            <person name="Schacherer J."/>
            <person name="Sherman D."/>
            <person name="Straub M.-L."/>
            <person name="Stein N."/>
            <person name="Thierry A."/>
            <person name="Trautwein-Schult A."/>
            <person name="Westhof E."/>
            <person name="Worch S."/>
            <person name="Dujon B."/>
            <person name="Souciet J.-L."/>
            <person name="Wincker P."/>
            <person name="Scholz U."/>
            <person name="Neuveglise N."/>
        </authorList>
    </citation>
    <scope>NUCLEOTIDE SEQUENCE</scope>
    <source>
        <strain evidence="7">LS3</strain>
    </source>
</reference>
<feature type="compositionally biased region" description="Basic and acidic residues" evidence="5">
    <location>
        <begin position="87"/>
        <end position="100"/>
    </location>
</feature>
<dbReference type="EMBL" id="HG937693">
    <property type="protein sequence ID" value="CDP34469.1"/>
    <property type="molecule type" value="Genomic_DNA"/>
</dbReference>
<organism evidence="7">
    <name type="scientific">Blastobotrys adeninivorans</name>
    <name type="common">Yeast</name>
    <name type="synonym">Arxula adeninivorans</name>
    <dbReference type="NCBI Taxonomy" id="409370"/>
    <lineage>
        <taxon>Eukaryota</taxon>
        <taxon>Fungi</taxon>
        <taxon>Dikarya</taxon>
        <taxon>Ascomycota</taxon>
        <taxon>Saccharomycotina</taxon>
        <taxon>Dipodascomycetes</taxon>
        <taxon>Dipodascales</taxon>
        <taxon>Trichomonascaceae</taxon>
        <taxon>Blastobotrys</taxon>
    </lineage>
</organism>
<dbReference type="PhylomeDB" id="A0A060T124"/>
<evidence type="ECO:0000256" key="5">
    <source>
        <dbReference type="SAM" id="MobiDB-lite"/>
    </source>
</evidence>
<feature type="compositionally biased region" description="Acidic residues" evidence="5">
    <location>
        <begin position="9"/>
        <end position="22"/>
    </location>
</feature>
<keyword evidence="4" id="KW-0175">Coiled coil</keyword>
<evidence type="ECO:0000256" key="2">
    <source>
        <dbReference type="ARBA" id="ARBA00019138"/>
    </source>
</evidence>
<protein>
    <recommendedName>
        <fullName evidence="2">SWR1-complex protein 5</fullName>
    </recommendedName>
</protein>
<evidence type="ECO:0000256" key="1">
    <source>
        <dbReference type="ARBA" id="ARBA00010465"/>
    </source>
</evidence>
<proteinExistence type="inferred from homology"/>
<dbReference type="AlphaFoldDB" id="A0A060T124"/>
<dbReference type="PROSITE" id="PS51279">
    <property type="entry name" value="BCNT_C"/>
    <property type="match status" value="1"/>
</dbReference>
<gene>
    <name evidence="7" type="ORF">GNLVRS02_ARAD1C13200g</name>
</gene>
<name>A0A060T124_BLAAD</name>
<comment type="similarity">
    <text evidence="1">Belongs to the SWC5 family.</text>
</comment>
<evidence type="ECO:0000313" key="7">
    <source>
        <dbReference type="EMBL" id="CDP34469.1"/>
    </source>
</evidence>
<comment type="function">
    <text evidence="3">Component of the SWR1 complex which mediates the ATP-dependent exchange of histone H2A for the H2A variant HZT1 leading to transcriptional regulation of selected genes by chromatin remodeling. Involved in chromosome stability.</text>
</comment>
<dbReference type="GO" id="GO:0000812">
    <property type="term" value="C:Swr1 complex"/>
    <property type="evidence" value="ECO:0007669"/>
    <property type="project" value="TreeGrafter"/>
</dbReference>